<keyword evidence="7" id="KW-1185">Reference proteome</keyword>
<accession>A0A7W5FAQ9</accession>
<evidence type="ECO:0000256" key="1">
    <source>
        <dbReference type="ARBA" id="ARBA00010088"/>
    </source>
</evidence>
<dbReference type="SUPFAM" id="SSF53474">
    <property type="entry name" value="alpha/beta-Hydrolases"/>
    <property type="match status" value="1"/>
</dbReference>
<dbReference type="AlphaFoldDB" id="A0A7W5FAQ9"/>
<evidence type="ECO:0000259" key="5">
    <source>
        <dbReference type="Pfam" id="PF08386"/>
    </source>
</evidence>
<dbReference type="PANTHER" id="PTHR43248:SF29">
    <property type="entry name" value="TRIPEPTIDYL AMINOPEPTIDASE"/>
    <property type="match status" value="1"/>
</dbReference>
<dbReference type="InterPro" id="IPR051601">
    <property type="entry name" value="Serine_prot/Carboxylest_S33"/>
</dbReference>
<dbReference type="Gene3D" id="3.40.50.1820">
    <property type="entry name" value="alpha/beta hydrolase"/>
    <property type="match status" value="1"/>
</dbReference>
<feature type="chain" id="PRO_5031247627" evidence="4">
    <location>
        <begin position="24"/>
        <end position="506"/>
    </location>
</feature>
<dbReference type="Pfam" id="PF08386">
    <property type="entry name" value="Abhydrolase_4"/>
    <property type="match status" value="1"/>
</dbReference>
<dbReference type="RefSeq" id="WP_229788933.1">
    <property type="nucleotide sequence ID" value="NZ_BMQT01000012.1"/>
</dbReference>
<dbReference type="InterPro" id="IPR029058">
    <property type="entry name" value="AB_hydrolase_fold"/>
</dbReference>
<gene>
    <name evidence="6" type="ORF">FHS12_004538</name>
</gene>
<evidence type="ECO:0000256" key="4">
    <source>
        <dbReference type="SAM" id="SignalP"/>
    </source>
</evidence>
<proteinExistence type="inferred from homology"/>
<dbReference type="PANTHER" id="PTHR43248">
    <property type="entry name" value="2-SUCCINYL-6-HYDROXY-2,4-CYCLOHEXADIENE-1-CARBOXYLATE SYNTHASE"/>
    <property type="match status" value="1"/>
</dbReference>
<evidence type="ECO:0000313" key="6">
    <source>
        <dbReference type="EMBL" id="MBB3091568.1"/>
    </source>
</evidence>
<keyword evidence="3" id="KW-0378">Hydrolase</keyword>
<evidence type="ECO:0000256" key="3">
    <source>
        <dbReference type="ARBA" id="ARBA00022801"/>
    </source>
</evidence>
<comment type="caution">
    <text evidence="6">The sequence shown here is derived from an EMBL/GenBank/DDBJ whole genome shotgun (WGS) entry which is preliminary data.</text>
</comment>
<feature type="signal peptide" evidence="4">
    <location>
        <begin position="1"/>
        <end position="23"/>
    </location>
</feature>
<dbReference type="InterPro" id="IPR013595">
    <property type="entry name" value="Pept_S33_TAP-like_C"/>
</dbReference>
<keyword evidence="2 4" id="KW-0732">Signal</keyword>
<organism evidence="6 7">
    <name type="scientific">Nocardioides albus</name>
    <dbReference type="NCBI Taxonomy" id="1841"/>
    <lineage>
        <taxon>Bacteria</taxon>
        <taxon>Bacillati</taxon>
        <taxon>Actinomycetota</taxon>
        <taxon>Actinomycetes</taxon>
        <taxon>Propionibacteriales</taxon>
        <taxon>Nocardioidaceae</taxon>
        <taxon>Nocardioides</taxon>
    </lineage>
</organism>
<name>A0A7W5FAQ9_9ACTN</name>
<dbReference type="Proteomes" id="UP000577707">
    <property type="component" value="Unassembled WGS sequence"/>
</dbReference>
<dbReference type="GO" id="GO:0016787">
    <property type="term" value="F:hydrolase activity"/>
    <property type="evidence" value="ECO:0007669"/>
    <property type="project" value="UniProtKB-KW"/>
</dbReference>
<sequence>MKLKAVTGAVALTALTVITAACGAGGGTPDADQVSPSAGTTAAPEEGLQSFYSQKLDWKGCNGAFECATLEVPLDYSDPTGRTIDVAVIKDPASKDKIGSLAINPGGPGGSGIDYALYNNQSFSREVRDSYDIVGFDPRGVGQSTPVDCLDDDALDAYVAVDPDPDNLAEVKAYVDTGVEMANGCASQRRGISDHVSTVEAARDMDVLRAALGEDQLDYFGASYGTQLGSTYAELYPDRVGRFVLDGAIAPGLSVVDANLAQAKGFEVALRSYVENCVDEGDCFLGDTVDEGVERVQKLLADIDAEPLPAGDRELTAGNALYGLITPLYVESYWPYLTEALQAAMKGDGAPLMSLSDNYAGRDPKGGYINNTMEANWAINCLDDSSGLSPTEVREQVPAFEKAAPTFGAALAWMLNGCSAEKFEATEPEPEIDAEGSNPIVVIGTTRDPATPYEWAKDLAKALDNGVLVSRDGDGHTGYMQGNRCVDNAINDYLVDGKVPDDGLEC</sequence>
<dbReference type="PROSITE" id="PS51257">
    <property type="entry name" value="PROKAR_LIPOPROTEIN"/>
    <property type="match status" value="1"/>
</dbReference>
<evidence type="ECO:0000313" key="7">
    <source>
        <dbReference type="Proteomes" id="UP000577707"/>
    </source>
</evidence>
<reference evidence="6 7" key="1">
    <citation type="submission" date="2020-08" db="EMBL/GenBank/DDBJ databases">
        <title>Genomic Encyclopedia of Type Strains, Phase III (KMG-III): the genomes of soil and plant-associated and newly described type strains.</title>
        <authorList>
            <person name="Whitman W."/>
        </authorList>
    </citation>
    <scope>NUCLEOTIDE SEQUENCE [LARGE SCALE GENOMIC DNA]</scope>
    <source>
        <strain evidence="6 7">CECT 3302</strain>
    </source>
</reference>
<protein>
    <submittedName>
        <fullName evidence="6">Pimeloyl-ACP methyl ester carboxylesterase</fullName>
    </submittedName>
</protein>
<evidence type="ECO:0000256" key="2">
    <source>
        <dbReference type="ARBA" id="ARBA00022729"/>
    </source>
</evidence>
<feature type="domain" description="Peptidase S33 tripeptidyl aminopeptidase-like C-terminal" evidence="5">
    <location>
        <begin position="405"/>
        <end position="506"/>
    </location>
</feature>
<dbReference type="EMBL" id="JACHXG010000011">
    <property type="protein sequence ID" value="MBB3091568.1"/>
    <property type="molecule type" value="Genomic_DNA"/>
</dbReference>
<comment type="similarity">
    <text evidence="1">Belongs to the peptidase S33 family.</text>
</comment>